<feature type="domain" description="T2SS protein K first SAM-like" evidence="13">
    <location>
        <begin position="109"/>
        <end position="213"/>
    </location>
</feature>
<dbReference type="InterPro" id="IPR049031">
    <property type="entry name" value="T2SSK_SAM-like_1st"/>
</dbReference>
<dbReference type="GO" id="GO:0009306">
    <property type="term" value="P:protein secretion"/>
    <property type="evidence" value="ECO:0007669"/>
    <property type="project" value="InterPro"/>
</dbReference>
<gene>
    <name evidence="14" type="ordered locus">DaAHT2_2261</name>
</gene>
<keyword evidence="15" id="KW-1185">Reference proteome</keyword>
<evidence type="ECO:0000256" key="2">
    <source>
        <dbReference type="ARBA" id="ARBA00007246"/>
    </source>
</evidence>
<keyword evidence="8 11" id="KW-1133">Transmembrane helix</keyword>
<feature type="region of interest" description="Disordered" evidence="10">
    <location>
        <begin position="158"/>
        <end position="181"/>
    </location>
</feature>
<evidence type="ECO:0000256" key="3">
    <source>
        <dbReference type="ARBA" id="ARBA00022448"/>
    </source>
</evidence>
<evidence type="ECO:0000313" key="14">
    <source>
        <dbReference type="EMBL" id="ADH86926.1"/>
    </source>
</evidence>
<dbReference type="PIRSF" id="PIRSF002786">
    <property type="entry name" value="XcpX"/>
    <property type="match status" value="1"/>
</dbReference>
<accession>D6Z6G1</accession>
<dbReference type="KEGG" id="dak:DaAHT2_2261"/>
<evidence type="ECO:0000256" key="6">
    <source>
        <dbReference type="ARBA" id="ARBA00022692"/>
    </source>
</evidence>
<dbReference type="eggNOG" id="COG3156">
    <property type="taxonomic scope" value="Bacteria"/>
</dbReference>
<dbReference type="InterPro" id="IPR049179">
    <property type="entry name" value="T2SSK_SAM-like_2nd"/>
</dbReference>
<dbReference type="Proteomes" id="UP000001508">
    <property type="component" value="Chromosome"/>
</dbReference>
<protein>
    <submittedName>
        <fullName evidence="14">General secretion pathway protein K</fullName>
    </submittedName>
</protein>
<comment type="similarity">
    <text evidence="2">Belongs to the GSP K family.</text>
</comment>
<feature type="compositionally biased region" description="Basic and acidic residues" evidence="10">
    <location>
        <begin position="168"/>
        <end position="181"/>
    </location>
</feature>
<dbReference type="EMBL" id="CP001940">
    <property type="protein sequence ID" value="ADH86926.1"/>
    <property type="molecule type" value="Genomic_DNA"/>
</dbReference>
<feature type="domain" description="T2SS protein K second SAM-like" evidence="12">
    <location>
        <begin position="217"/>
        <end position="277"/>
    </location>
</feature>
<evidence type="ECO:0000256" key="4">
    <source>
        <dbReference type="ARBA" id="ARBA00022475"/>
    </source>
</evidence>
<dbReference type="HOGENOM" id="CLU_057294_1_0_7"/>
<keyword evidence="7" id="KW-0653">Protein transport</keyword>
<dbReference type="GO" id="GO:0005886">
    <property type="term" value="C:plasma membrane"/>
    <property type="evidence" value="ECO:0007669"/>
    <property type="project" value="UniProtKB-SubCell"/>
</dbReference>
<comment type="subcellular location">
    <subcellularLocation>
        <location evidence="1">Cell inner membrane</location>
    </subcellularLocation>
</comment>
<keyword evidence="3" id="KW-0813">Transport</keyword>
<dbReference type="Pfam" id="PF03934">
    <property type="entry name" value="T2SSK"/>
    <property type="match status" value="1"/>
</dbReference>
<dbReference type="PANTHER" id="PTHR38831">
    <property type="entry name" value="TYPE II SECRETION SYSTEM PROTEIN K"/>
    <property type="match status" value="1"/>
</dbReference>
<dbReference type="PANTHER" id="PTHR38831:SF1">
    <property type="entry name" value="TYPE II SECRETION SYSTEM PROTEIN K-RELATED"/>
    <property type="match status" value="1"/>
</dbReference>
<dbReference type="Pfam" id="PF21687">
    <property type="entry name" value="T2SSK_1st"/>
    <property type="match status" value="1"/>
</dbReference>
<evidence type="ECO:0000256" key="10">
    <source>
        <dbReference type="SAM" id="MobiDB-lite"/>
    </source>
</evidence>
<dbReference type="InterPro" id="IPR038072">
    <property type="entry name" value="GspK_central_sf"/>
</dbReference>
<dbReference type="STRING" id="589865.DaAHT2_2261"/>
<evidence type="ECO:0000256" key="8">
    <source>
        <dbReference type="ARBA" id="ARBA00022989"/>
    </source>
</evidence>
<keyword evidence="4" id="KW-1003">Cell membrane</keyword>
<dbReference type="AlphaFoldDB" id="D6Z6G1"/>
<sequence length="315" mass="34214">MMASRGKNGAAGCFHNQQGAALISALLAAALVVTVAAAMIFDQQLDIRRTGNILHGDQAYLYARGVESWAGLLLGRAAEGEEYEYLGHTLPPIPVEGGHLSVRVDDLQGLFNVNNLVLGSEGGQEQQRLVFRRLLRHCGLAEELEQAVSDWLDADQEPRFPGGAEDGEYLRRDPPYRTADRPLTDADELALVYGFGQDGYEECLKPLLTALPEVSAININTAPAPVLAALADELDLRRAEQLVEDRPEAGYTMAEFLEHPSLAGTGLGSEAGVLLTVQGRYFMVQSEAVIGQSRVVLHSLLQRDGEAVRVLQRSR</sequence>
<evidence type="ECO:0000256" key="7">
    <source>
        <dbReference type="ARBA" id="ARBA00022927"/>
    </source>
</evidence>
<organism evidence="14 15">
    <name type="scientific">Desulfurivibrio alkaliphilus (strain DSM 19089 / UNIQEM U267 / AHT2)</name>
    <dbReference type="NCBI Taxonomy" id="589865"/>
    <lineage>
        <taxon>Bacteria</taxon>
        <taxon>Pseudomonadati</taxon>
        <taxon>Thermodesulfobacteriota</taxon>
        <taxon>Desulfobulbia</taxon>
        <taxon>Desulfobulbales</taxon>
        <taxon>Desulfobulbaceae</taxon>
        <taxon>Desulfurivibrio</taxon>
    </lineage>
</organism>
<dbReference type="InterPro" id="IPR045584">
    <property type="entry name" value="Pilin-like"/>
</dbReference>
<dbReference type="NCBIfam" id="NF037980">
    <property type="entry name" value="T2SS_GspK"/>
    <property type="match status" value="1"/>
</dbReference>
<feature type="transmembrane region" description="Helical" evidence="11">
    <location>
        <begin position="20"/>
        <end position="41"/>
    </location>
</feature>
<dbReference type="InterPro" id="IPR005628">
    <property type="entry name" value="GspK"/>
</dbReference>
<dbReference type="SUPFAM" id="SSF158544">
    <property type="entry name" value="GspK insert domain-like"/>
    <property type="match status" value="2"/>
</dbReference>
<name>D6Z6G1_DESAT</name>
<evidence type="ECO:0000256" key="5">
    <source>
        <dbReference type="ARBA" id="ARBA00022519"/>
    </source>
</evidence>
<evidence type="ECO:0000259" key="13">
    <source>
        <dbReference type="Pfam" id="PF21687"/>
    </source>
</evidence>
<dbReference type="Gene3D" id="3.30.1300.30">
    <property type="entry name" value="GSPII I/J protein-like"/>
    <property type="match status" value="1"/>
</dbReference>
<evidence type="ECO:0000256" key="9">
    <source>
        <dbReference type="ARBA" id="ARBA00023136"/>
    </source>
</evidence>
<dbReference type="OrthoDB" id="5452578at2"/>
<dbReference type="FunCoup" id="D6Z6G1">
    <property type="interactions" value="35"/>
</dbReference>
<proteinExistence type="inferred from homology"/>
<dbReference type="RefSeq" id="WP_013164440.1">
    <property type="nucleotide sequence ID" value="NC_014216.1"/>
</dbReference>
<evidence type="ECO:0000256" key="11">
    <source>
        <dbReference type="SAM" id="Phobius"/>
    </source>
</evidence>
<keyword evidence="5" id="KW-0997">Cell inner membrane</keyword>
<keyword evidence="9 11" id="KW-0472">Membrane</keyword>
<evidence type="ECO:0000313" key="15">
    <source>
        <dbReference type="Proteomes" id="UP000001508"/>
    </source>
</evidence>
<reference evidence="15" key="1">
    <citation type="submission" date="2010-02" db="EMBL/GenBank/DDBJ databases">
        <title>Complete sequence of Desulfurivibrio alkaliphilus AHT2.</title>
        <authorList>
            <consortium name="US DOE Joint Genome Institute"/>
            <person name="Pitluck S."/>
            <person name="Chertkov O."/>
            <person name="Detter J.C."/>
            <person name="Han C."/>
            <person name="Tapia R."/>
            <person name="Larimer F."/>
            <person name="Land M."/>
            <person name="Hauser L."/>
            <person name="Kyrpides N."/>
            <person name="Mikhailova N."/>
            <person name="Sorokin D.Y."/>
            <person name="Muyzer G."/>
            <person name="Woyke T."/>
        </authorList>
    </citation>
    <scope>NUCLEOTIDE SEQUENCE [LARGE SCALE GENOMIC DNA]</scope>
    <source>
        <strain evidence="15">DSM 19089 / UNIQEM U267 / AHT2</strain>
    </source>
</reference>
<evidence type="ECO:0000259" key="12">
    <source>
        <dbReference type="Pfam" id="PF03934"/>
    </source>
</evidence>
<dbReference type="SUPFAM" id="SSF54523">
    <property type="entry name" value="Pili subunits"/>
    <property type="match status" value="1"/>
</dbReference>
<keyword evidence="6 11" id="KW-0812">Transmembrane</keyword>
<dbReference type="InParanoid" id="D6Z6G1"/>
<evidence type="ECO:0000256" key="1">
    <source>
        <dbReference type="ARBA" id="ARBA00004533"/>
    </source>
</evidence>
<dbReference type="Gene3D" id="1.10.40.60">
    <property type="entry name" value="EpsJ-like"/>
    <property type="match status" value="2"/>
</dbReference>